<organism evidence="4 5">
    <name type="scientific">Lacisediminihabitans profunda</name>
    <dbReference type="NCBI Taxonomy" id="2594790"/>
    <lineage>
        <taxon>Bacteria</taxon>
        <taxon>Bacillati</taxon>
        <taxon>Actinomycetota</taxon>
        <taxon>Actinomycetes</taxon>
        <taxon>Micrococcales</taxon>
        <taxon>Microbacteriaceae</taxon>
        <taxon>Lacisediminihabitans</taxon>
    </lineage>
</organism>
<dbReference type="InterPro" id="IPR036869">
    <property type="entry name" value="J_dom_sf"/>
</dbReference>
<dbReference type="PANTHER" id="PTHR44240">
    <property type="entry name" value="DNAJ DOMAIN (PROKARYOTIC HEAT SHOCK PROTEIN)-RELATED"/>
    <property type="match status" value="1"/>
</dbReference>
<dbReference type="InterPro" id="IPR011528">
    <property type="entry name" value="NERD"/>
</dbReference>
<dbReference type="AlphaFoldDB" id="A0A5C8UV80"/>
<reference evidence="4 5" key="1">
    <citation type="submission" date="2019-08" db="EMBL/GenBank/DDBJ databases">
        <title>Bacterial whole genome sequence for Glaciihabitans sp. CHu50b-6-2.</title>
        <authorList>
            <person name="Jin L."/>
        </authorList>
    </citation>
    <scope>NUCLEOTIDE SEQUENCE [LARGE SCALE GENOMIC DNA]</scope>
    <source>
        <strain evidence="4 5">CHu50b-6-2</strain>
    </source>
</reference>
<dbReference type="Proteomes" id="UP000321379">
    <property type="component" value="Unassembled WGS sequence"/>
</dbReference>
<evidence type="ECO:0000259" key="3">
    <source>
        <dbReference type="PROSITE" id="PS50965"/>
    </source>
</evidence>
<dbReference type="PROSITE" id="PS50076">
    <property type="entry name" value="DNAJ_2"/>
    <property type="match status" value="1"/>
</dbReference>
<dbReference type="InterPro" id="IPR052276">
    <property type="entry name" value="Diphthamide-biosynth_chaperone"/>
</dbReference>
<keyword evidence="5" id="KW-1185">Reference proteome</keyword>
<dbReference type="Pfam" id="PF08378">
    <property type="entry name" value="NERD"/>
    <property type="match status" value="1"/>
</dbReference>
<dbReference type="Pfam" id="PF00226">
    <property type="entry name" value="DnaJ"/>
    <property type="match status" value="1"/>
</dbReference>
<dbReference type="RefSeq" id="WP_147782158.1">
    <property type="nucleotide sequence ID" value="NZ_VRMG01000004.1"/>
</dbReference>
<gene>
    <name evidence="4" type="ORF">FVP33_03025</name>
</gene>
<dbReference type="PROSITE" id="PS50965">
    <property type="entry name" value="NERD"/>
    <property type="match status" value="1"/>
</dbReference>
<evidence type="ECO:0000259" key="2">
    <source>
        <dbReference type="PROSITE" id="PS50076"/>
    </source>
</evidence>
<dbReference type="Gene3D" id="1.10.287.110">
    <property type="entry name" value="DnaJ domain"/>
    <property type="match status" value="1"/>
</dbReference>
<evidence type="ECO:0000313" key="5">
    <source>
        <dbReference type="Proteomes" id="UP000321379"/>
    </source>
</evidence>
<accession>A0A5C8UV80</accession>
<name>A0A5C8UV80_9MICO</name>
<feature type="domain" description="NERD" evidence="3">
    <location>
        <begin position="153"/>
        <end position="264"/>
    </location>
</feature>
<feature type="region of interest" description="Disordered" evidence="1">
    <location>
        <begin position="65"/>
        <end position="107"/>
    </location>
</feature>
<evidence type="ECO:0000313" key="4">
    <source>
        <dbReference type="EMBL" id="TXN31909.1"/>
    </source>
</evidence>
<dbReference type="SUPFAM" id="SSF46565">
    <property type="entry name" value="Chaperone J-domain"/>
    <property type="match status" value="1"/>
</dbReference>
<protein>
    <submittedName>
        <fullName evidence="4">DnaJ domain-containing protein</fullName>
    </submittedName>
</protein>
<sequence>MPDSPISATPYEVLGVSPSASEDDLRRAYRRLLRESHPDTGGSTARFVAVQLAWERIGTPADREAYDRGGFSRTTTVDQDAEGDGSFTWAPRSAPKQRDTRPRARAYGHPGGWRRERYLALMREWVGRGEELANPYDPALVRGAPREIRHILADALAEEATARTLSLLGIGYTIWHDVATGDPENKIDHVVLGPTGLFAILSEDYGAPVRVRRGELVGAVDTFDLTEDRPMHQLGLRAKALVRAVRVRFTALVIVLPDDELDAPIVSLGNVRGAAGVAVQRSYLSALLRDGLPGRALAGGAELFEVRAKLQEKIRFV</sequence>
<evidence type="ECO:0000256" key="1">
    <source>
        <dbReference type="SAM" id="MobiDB-lite"/>
    </source>
</evidence>
<dbReference type="PANTHER" id="PTHR44240:SF10">
    <property type="entry name" value="J DOMAIN-CONTAINING PROTEIN"/>
    <property type="match status" value="1"/>
</dbReference>
<dbReference type="PRINTS" id="PR00625">
    <property type="entry name" value="JDOMAIN"/>
</dbReference>
<feature type="domain" description="J" evidence="2">
    <location>
        <begin position="9"/>
        <end position="70"/>
    </location>
</feature>
<comment type="caution">
    <text evidence="4">The sequence shown here is derived from an EMBL/GenBank/DDBJ whole genome shotgun (WGS) entry which is preliminary data.</text>
</comment>
<dbReference type="EMBL" id="VRMG01000004">
    <property type="protein sequence ID" value="TXN31909.1"/>
    <property type="molecule type" value="Genomic_DNA"/>
</dbReference>
<feature type="region of interest" description="Disordered" evidence="1">
    <location>
        <begin position="1"/>
        <end position="23"/>
    </location>
</feature>
<dbReference type="InterPro" id="IPR001623">
    <property type="entry name" value="DnaJ_domain"/>
</dbReference>
<dbReference type="SMART" id="SM00271">
    <property type="entry name" value="DnaJ"/>
    <property type="match status" value="1"/>
</dbReference>
<proteinExistence type="predicted"/>